<accession>A0A9D7PRF6</accession>
<evidence type="ECO:0000259" key="11">
    <source>
        <dbReference type="PROSITE" id="PS51123"/>
    </source>
</evidence>
<evidence type="ECO:0000313" key="12">
    <source>
        <dbReference type="EMBL" id="MBK8524068.1"/>
    </source>
</evidence>
<dbReference type="PROSITE" id="PS51123">
    <property type="entry name" value="OMPA_2"/>
    <property type="match status" value="1"/>
</dbReference>
<evidence type="ECO:0000256" key="2">
    <source>
        <dbReference type="ARBA" id="ARBA00022729"/>
    </source>
</evidence>
<dbReference type="Gene3D" id="3.30.1330.60">
    <property type="entry name" value="OmpA-like domain"/>
    <property type="match status" value="1"/>
</dbReference>
<evidence type="ECO:0000256" key="8">
    <source>
        <dbReference type="HAMAP-Rule" id="MF_02204"/>
    </source>
</evidence>
<feature type="region of interest" description="Disordered" evidence="9">
    <location>
        <begin position="23"/>
        <end position="44"/>
    </location>
</feature>
<keyword evidence="4 8" id="KW-0564">Palmitate</keyword>
<evidence type="ECO:0000256" key="10">
    <source>
        <dbReference type="SAM" id="SignalP"/>
    </source>
</evidence>
<keyword evidence="6 8" id="KW-0449">Lipoprotein</keyword>
<dbReference type="Proteomes" id="UP000886689">
    <property type="component" value="Unassembled WGS sequence"/>
</dbReference>
<dbReference type="PROSITE" id="PS51257">
    <property type="entry name" value="PROKAR_LIPOPROTEIN"/>
    <property type="match status" value="1"/>
</dbReference>
<comment type="caution">
    <text evidence="12">The sequence shown here is derived from an EMBL/GenBank/DDBJ whole genome shotgun (WGS) entry which is preliminary data.</text>
</comment>
<keyword evidence="1 8" id="KW-0132">Cell division</keyword>
<dbReference type="GO" id="GO:0051301">
    <property type="term" value="P:cell division"/>
    <property type="evidence" value="ECO:0007669"/>
    <property type="project" value="UniProtKB-UniRule"/>
</dbReference>
<reference evidence="12" key="1">
    <citation type="submission" date="2020-10" db="EMBL/GenBank/DDBJ databases">
        <title>Connecting structure to function with the recovery of over 1000 high-quality activated sludge metagenome-assembled genomes encoding full-length rRNA genes using long-read sequencing.</title>
        <authorList>
            <person name="Singleton C.M."/>
            <person name="Petriglieri F."/>
            <person name="Kristensen J.M."/>
            <person name="Kirkegaard R.H."/>
            <person name="Michaelsen T.Y."/>
            <person name="Andersen M.H."/>
            <person name="Karst S.M."/>
            <person name="Dueholm M.S."/>
            <person name="Nielsen P.H."/>
            <person name="Albertsen M."/>
        </authorList>
    </citation>
    <scope>NUCLEOTIDE SEQUENCE</scope>
    <source>
        <strain evidence="12">Hirt_18-Q3-R61-65_BATAC.395</strain>
    </source>
</reference>
<evidence type="ECO:0000313" key="13">
    <source>
        <dbReference type="Proteomes" id="UP000886689"/>
    </source>
</evidence>
<dbReference type="CDD" id="cd07185">
    <property type="entry name" value="OmpA_C-like"/>
    <property type="match status" value="1"/>
</dbReference>
<comment type="similarity">
    <text evidence="8">Belongs to the Pal lipoprotein family.</text>
</comment>
<dbReference type="InterPro" id="IPR006665">
    <property type="entry name" value="OmpA-like"/>
</dbReference>
<feature type="domain" description="OmpA-like" evidence="11">
    <location>
        <begin position="56"/>
        <end position="173"/>
    </location>
</feature>
<dbReference type="NCBIfam" id="TIGR02802">
    <property type="entry name" value="Pal_lipo"/>
    <property type="match status" value="1"/>
</dbReference>
<dbReference type="InterPro" id="IPR036737">
    <property type="entry name" value="OmpA-like_sf"/>
</dbReference>
<evidence type="ECO:0000256" key="9">
    <source>
        <dbReference type="SAM" id="MobiDB-lite"/>
    </source>
</evidence>
<dbReference type="InterPro" id="IPR014169">
    <property type="entry name" value="Pal_lipo_C"/>
</dbReference>
<dbReference type="InterPro" id="IPR050330">
    <property type="entry name" value="Bact_OuterMem_StrucFunc"/>
</dbReference>
<dbReference type="InterPro" id="IPR039001">
    <property type="entry name" value="Pal"/>
</dbReference>
<dbReference type="SUPFAM" id="SSF103088">
    <property type="entry name" value="OmpA-like"/>
    <property type="match status" value="1"/>
</dbReference>
<feature type="chain" id="PRO_5039368485" description="Peptidoglycan-associated lipoprotein" evidence="10">
    <location>
        <begin position="25"/>
        <end position="173"/>
    </location>
</feature>
<dbReference type="InterPro" id="IPR006690">
    <property type="entry name" value="OMPA-like_CS"/>
</dbReference>
<dbReference type="PANTHER" id="PTHR30329">
    <property type="entry name" value="STATOR ELEMENT OF FLAGELLAR MOTOR COMPLEX"/>
    <property type="match status" value="1"/>
</dbReference>
<comment type="subcellular location">
    <subcellularLocation>
        <location evidence="8">Cell outer membrane</location>
        <topology evidence="8">Lipid-anchor</topology>
    </subcellularLocation>
</comment>
<dbReference type="EMBL" id="JADJUC010000006">
    <property type="protein sequence ID" value="MBK8524068.1"/>
    <property type="molecule type" value="Genomic_DNA"/>
</dbReference>
<sequence length="173" mass="18894">MNKLIIPALLALLIAGCSSTPDTGAEQSGAPVEGRDGVRTVTTGGVGSSQLPAVLTDPKSILSKRSVYFDYDSFEIKSEFKDLVSAHARFLAENRQFKMLIQGNTDERGSREYNIALGQKRADAVKKALMLMGVREEQVESVSLGEEKPSCVDQGESCWAKNRRGDMLYNGEF</sequence>
<organism evidence="12 13">
    <name type="scientific">Candidatus Proximibacter danicus</name>
    <dbReference type="NCBI Taxonomy" id="2954365"/>
    <lineage>
        <taxon>Bacteria</taxon>
        <taxon>Pseudomonadati</taxon>
        <taxon>Pseudomonadota</taxon>
        <taxon>Betaproteobacteria</taxon>
        <taxon>Candidatus Proximibacter</taxon>
    </lineage>
</organism>
<keyword evidence="3 8" id="KW-0472">Membrane</keyword>
<evidence type="ECO:0000256" key="4">
    <source>
        <dbReference type="ARBA" id="ARBA00023139"/>
    </source>
</evidence>
<evidence type="ECO:0000256" key="3">
    <source>
        <dbReference type="ARBA" id="ARBA00023136"/>
    </source>
</evidence>
<dbReference type="InterPro" id="IPR006664">
    <property type="entry name" value="OMP_bac"/>
</dbReference>
<dbReference type="AlphaFoldDB" id="A0A9D7PRF6"/>
<keyword evidence="7 8" id="KW-0131">Cell cycle</keyword>
<evidence type="ECO:0000256" key="1">
    <source>
        <dbReference type="ARBA" id="ARBA00022618"/>
    </source>
</evidence>
<dbReference type="Pfam" id="PF00691">
    <property type="entry name" value="OmpA"/>
    <property type="match status" value="1"/>
</dbReference>
<protein>
    <recommendedName>
        <fullName evidence="8">Peptidoglycan-associated lipoprotein</fullName>
        <shortName evidence="8">PAL</shortName>
    </recommendedName>
</protein>
<proteinExistence type="inferred from homology"/>
<keyword evidence="5 8" id="KW-0998">Cell outer membrane</keyword>
<dbReference type="GO" id="GO:0009279">
    <property type="term" value="C:cell outer membrane"/>
    <property type="evidence" value="ECO:0007669"/>
    <property type="project" value="UniProtKB-SubCell"/>
</dbReference>
<evidence type="ECO:0000256" key="5">
    <source>
        <dbReference type="ARBA" id="ARBA00023237"/>
    </source>
</evidence>
<comment type="function">
    <text evidence="8">Part of the Tol-Pal system, which plays a role in outer membrane invagination during cell division and is important for maintaining outer membrane integrity.</text>
</comment>
<gene>
    <name evidence="8 12" type="primary">pal</name>
    <name evidence="12" type="ORF">IPL58_08010</name>
</gene>
<comment type="subunit">
    <text evidence="8">The Tol-Pal system is composed of five core proteins: the inner membrane proteins TolA, TolQ and TolR, the periplasmic protein TolB and the outer membrane protein Pal. They form a network linking the inner and outer membranes and the peptidoglycan layer.</text>
</comment>
<dbReference type="PRINTS" id="PR01021">
    <property type="entry name" value="OMPADOMAIN"/>
</dbReference>
<dbReference type="PANTHER" id="PTHR30329:SF21">
    <property type="entry name" value="LIPOPROTEIN YIAD-RELATED"/>
    <property type="match status" value="1"/>
</dbReference>
<evidence type="ECO:0000256" key="6">
    <source>
        <dbReference type="ARBA" id="ARBA00023288"/>
    </source>
</evidence>
<evidence type="ECO:0000256" key="7">
    <source>
        <dbReference type="ARBA" id="ARBA00023306"/>
    </source>
</evidence>
<dbReference type="PROSITE" id="PS01068">
    <property type="entry name" value="OMPA_1"/>
    <property type="match status" value="1"/>
</dbReference>
<name>A0A9D7PRF6_9PROT</name>
<feature type="signal peptide" evidence="10">
    <location>
        <begin position="1"/>
        <end position="24"/>
    </location>
</feature>
<dbReference type="HAMAP" id="MF_02204">
    <property type="entry name" value="Pal"/>
    <property type="match status" value="1"/>
</dbReference>
<keyword evidence="2 8" id="KW-0732">Signal</keyword>